<dbReference type="Proteomes" id="UP000325579">
    <property type="component" value="Unassembled WGS sequence"/>
</dbReference>
<name>A0A5N7CVT7_9EURO</name>
<evidence type="ECO:0000313" key="1">
    <source>
        <dbReference type="EMBL" id="KAE8397728.1"/>
    </source>
</evidence>
<keyword evidence="2" id="KW-1185">Reference proteome</keyword>
<organism evidence="1 2">
    <name type="scientific">Aspergillus pseudonomiae</name>
    <dbReference type="NCBI Taxonomy" id="1506151"/>
    <lineage>
        <taxon>Eukaryota</taxon>
        <taxon>Fungi</taxon>
        <taxon>Dikarya</taxon>
        <taxon>Ascomycota</taxon>
        <taxon>Pezizomycotina</taxon>
        <taxon>Eurotiomycetes</taxon>
        <taxon>Eurotiomycetidae</taxon>
        <taxon>Eurotiales</taxon>
        <taxon>Aspergillaceae</taxon>
        <taxon>Aspergillus</taxon>
        <taxon>Aspergillus subgen. Circumdati</taxon>
    </lineage>
</organism>
<dbReference type="EMBL" id="ML736881">
    <property type="protein sequence ID" value="KAE8397728.1"/>
    <property type="molecule type" value="Genomic_DNA"/>
</dbReference>
<gene>
    <name evidence="1" type="ORF">BDV37DRAFT_289185</name>
</gene>
<dbReference type="RefSeq" id="XP_031935047.1">
    <property type="nucleotide sequence ID" value="XM_032088405.1"/>
</dbReference>
<dbReference type="OrthoDB" id="4325529at2759"/>
<protein>
    <submittedName>
        <fullName evidence="1">Uncharacterized protein</fullName>
    </submittedName>
</protein>
<dbReference type="GeneID" id="43673096"/>
<sequence>MAGFEATALGNYYLPRAKIQPPSLTPTLSCLSVASIWSDPIFVREDYSAFAAQVKQSVRDVEEPEEVRLRQALPALAERLDHIRQDLQQGLGHAIKEWGSKTQFQPQEINEYLHDIMGGRVVFTLQAVSPDATEAFVFAVQSPRPMPEFVPVPPAATAPAGSSATSTQETF</sequence>
<accession>A0A5N7CVT7</accession>
<proteinExistence type="predicted"/>
<reference evidence="1 2" key="1">
    <citation type="submission" date="2019-04" db="EMBL/GenBank/DDBJ databases">
        <authorList>
            <consortium name="DOE Joint Genome Institute"/>
            <person name="Mondo S."/>
            <person name="Kjaerbolling I."/>
            <person name="Vesth T."/>
            <person name="Frisvad J.C."/>
            <person name="Nybo J.L."/>
            <person name="Theobald S."/>
            <person name="Kildgaard S."/>
            <person name="Isbrandt T."/>
            <person name="Kuo A."/>
            <person name="Sato A."/>
            <person name="Lyhne E.K."/>
            <person name="Kogle M.E."/>
            <person name="Wiebenga A."/>
            <person name="Kun R.S."/>
            <person name="Lubbers R.J."/>
            <person name="Makela M.R."/>
            <person name="Barry K."/>
            <person name="Chovatia M."/>
            <person name="Clum A."/>
            <person name="Daum C."/>
            <person name="Haridas S."/>
            <person name="He G."/>
            <person name="LaButti K."/>
            <person name="Lipzen A."/>
            <person name="Riley R."/>
            <person name="Salamov A."/>
            <person name="Simmons B.A."/>
            <person name="Magnuson J.K."/>
            <person name="Henrissat B."/>
            <person name="Mortensen U.H."/>
            <person name="Larsen T.O."/>
            <person name="Devries R.P."/>
            <person name="Grigoriev I.V."/>
            <person name="Machida M."/>
            <person name="Baker S.E."/>
            <person name="Andersen M.R."/>
            <person name="Cantor M.N."/>
            <person name="Hua S.X."/>
        </authorList>
    </citation>
    <scope>NUCLEOTIDE SEQUENCE [LARGE SCALE GENOMIC DNA]</scope>
    <source>
        <strain evidence="1 2">CBS 119388</strain>
    </source>
</reference>
<evidence type="ECO:0000313" key="2">
    <source>
        <dbReference type="Proteomes" id="UP000325579"/>
    </source>
</evidence>
<dbReference type="AlphaFoldDB" id="A0A5N7CVT7"/>